<feature type="transmembrane region" description="Helical" evidence="6">
    <location>
        <begin position="137"/>
        <end position="155"/>
    </location>
</feature>
<comment type="subcellular location">
    <subcellularLocation>
        <location evidence="1">Membrane</location>
        <topology evidence="1">Multi-pass membrane protein</topology>
    </subcellularLocation>
</comment>
<dbReference type="Pfam" id="PF03798">
    <property type="entry name" value="TRAM_LAG1_CLN8"/>
    <property type="match status" value="1"/>
</dbReference>
<keyword evidence="4 5" id="KW-0472">Membrane</keyword>
<dbReference type="InterPro" id="IPR050846">
    <property type="entry name" value="TLCD"/>
</dbReference>
<evidence type="ECO:0000256" key="6">
    <source>
        <dbReference type="SAM" id="Phobius"/>
    </source>
</evidence>
<feature type="transmembrane region" description="Helical" evidence="6">
    <location>
        <begin position="244"/>
        <end position="268"/>
    </location>
</feature>
<proteinExistence type="predicted"/>
<feature type="domain" description="TLC" evidence="7">
    <location>
        <begin position="92"/>
        <end position="314"/>
    </location>
</feature>
<evidence type="ECO:0000313" key="8">
    <source>
        <dbReference type="Ensembl" id="ENSAZOP00000025130.1"/>
    </source>
</evidence>
<keyword evidence="3 6" id="KW-1133">Transmembrane helix</keyword>
<dbReference type="GO" id="GO:0055088">
    <property type="term" value="P:lipid homeostasis"/>
    <property type="evidence" value="ECO:0007669"/>
    <property type="project" value="TreeGrafter"/>
</dbReference>
<evidence type="ECO:0000313" key="9">
    <source>
        <dbReference type="Proteomes" id="UP000694549"/>
    </source>
</evidence>
<dbReference type="GO" id="GO:0005783">
    <property type="term" value="C:endoplasmic reticulum"/>
    <property type="evidence" value="ECO:0007669"/>
    <property type="project" value="TreeGrafter"/>
</dbReference>
<name>A0A8B9VIX8_9AVES</name>
<dbReference type="AlphaFoldDB" id="A0A8B9VIX8"/>
<dbReference type="Proteomes" id="UP000694549">
    <property type="component" value="Unplaced"/>
</dbReference>
<evidence type="ECO:0000256" key="5">
    <source>
        <dbReference type="PROSITE-ProRule" id="PRU00205"/>
    </source>
</evidence>
<dbReference type="InterPro" id="IPR006634">
    <property type="entry name" value="TLC-dom"/>
</dbReference>
<evidence type="ECO:0000259" key="7">
    <source>
        <dbReference type="PROSITE" id="PS50922"/>
    </source>
</evidence>
<keyword evidence="2 5" id="KW-0812">Transmembrane</keyword>
<accession>A0A8B9VIX8</accession>
<evidence type="ECO:0000256" key="2">
    <source>
        <dbReference type="ARBA" id="ARBA00022692"/>
    </source>
</evidence>
<reference evidence="8" key="2">
    <citation type="submission" date="2025-09" db="UniProtKB">
        <authorList>
            <consortium name="Ensembl"/>
        </authorList>
    </citation>
    <scope>IDENTIFICATION</scope>
</reference>
<sequence length="322" mass="35845">MFLGAAALPLPLQLRSVLFEEPGPPAEQGFLQPGCATGIPTYFGNRHLRAIISQQTNVSQGFIAYIKHLALHSPNPGPGTSNTAPGWAADRRGTQEGSKLGVLFPPDVAAGVGASPHLHHHPSVCCSLPRHWLAVEYIWVLVPYMTYDIYVMYLCHWHKSQEKGVAEEKHSLASVRSFLLRERLMVTHHLFILIVLTPVAQHFRGELGDFFVGCIFTAELSTPFVSLGKILMQLKMQHTLLHKVNGILILVTFFLCRILLFPFMYAAYARQAGIPLYLVPFRIPLHCNIANASLLAPQLYWFGLICRKAARLYGRSPADKSS</sequence>
<dbReference type="PANTHER" id="PTHR13439">
    <property type="entry name" value="CT120 PROTEIN"/>
    <property type="match status" value="1"/>
</dbReference>
<dbReference type="SMART" id="SM00724">
    <property type="entry name" value="TLC"/>
    <property type="match status" value="1"/>
</dbReference>
<evidence type="ECO:0000256" key="1">
    <source>
        <dbReference type="ARBA" id="ARBA00004141"/>
    </source>
</evidence>
<dbReference type="GO" id="GO:0016020">
    <property type="term" value="C:membrane"/>
    <property type="evidence" value="ECO:0007669"/>
    <property type="project" value="UniProtKB-SubCell"/>
</dbReference>
<dbReference type="Ensembl" id="ENSAZOT00000026962.1">
    <property type="protein sequence ID" value="ENSAZOP00000025130.1"/>
    <property type="gene ID" value="ENSAZOG00000016140.1"/>
</dbReference>
<evidence type="ECO:0000256" key="3">
    <source>
        <dbReference type="ARBA" id="ARBA00022989"/>
    </source>
</evidence>
<feature type="transmembrane region" description="Helical" evidence="6">
    <location>
        <begin position="288"/>
        <end position="306"/>
    </location>
</feature>
<keyword evidence="9" id="KW-1185">Reference proteome</keyword>
<reference evidence="8" key="1">
    <citation type="submission" date="2025-08" db="UniProtKB">
        <authorList>
            <consortium name="Ensembl"/>
        </authorList>
    </citation>
    <scope>IDENTIFICATION</scope>
</reference>
<protein>
    <submittedName>
        <fullName evidence="8">TLC domain containing 3A</fullName>
    </submittedName>
</protein>
<dbReference type="PROSITE" id="PS50922">
    <property type="entry name" value="TLC"/>
    <property type="match status" value="1"/>
</dbReference>
<evidence type="ECO:0000256" key="4">
    <source>
        <dbReference type="ARBA" id="ARBA00023136"/>
    </source>
</evidence>
<dbReference type="PANTHER" id="PTHR13439:SF20">
    <property type="entry name" value="TLC DOMAIN-CONTAINING PROTEIN 3A"/>
    <property type="match status" value="1"/>
</dbReference>
<organism evidence="8 9">
    <name type="scientific">Anas zonorhyncha</name>
    <name type="common">Eastern spot-billed duck</name>
    <dbReference type="NCBI Taxonomy" id="75864"/>
    <lineage>
        <taxon>Eukaryota</taxon>
        <taxon>Metazoa</taxon>
        <taxon>Chordata</taxon>
        <taxon>Craniata</taxon>
        <taxon>Vertebrata</taxon>
        <taxon>Euteleostomi</taxon>
        <taxon>Archelosauria</taxon>
        <taxon>Archosauria</taxon>
        <taxon>Dinosauria</taxon>
        <taxon>Saurischia</taxon>
        <taxon>Theropoda</taxon>
        <taxon>Coelurosauria</taxon>
        <taxon>Aves</taxon>
        <taxon>Neognathae</taxon>
        <taxon>Galloanserae</taxon>
        <taxon>Anseriformes</taxon>
        <taxon>Anatidae</taxon>
        <taxon>Anatinae</taxon>
        <taxon>Anas</taxon>
    </lineage>
</organism>